<feature type="signal peptide" evidence="1">
    <location>
        <begin position="1"/>
        <end position="24"/>
    </location>
</feature>
<evidence type="ECO:0000256" key="1">
    <source>
        <dbReference type="SAM" id="SignalP"/>
    </source>
</evidence>
<sequence>MRTEVRRNAASICFYARIPGTALAAPGAVAEGLIVSVDVAPYNRADYAGSGCKTLPG</sequence>
<keyword evidence="3" id="KW-1185">Reference proteome</keyword>
<name>A0A1B0ZPY4_9RHOB</name>
<protein>
    <submittedName>
        <fullName evidence="2">Uncharacterized protein</fullName>
    </submittedName>
</protein>
<reference evidence="2 3" key="1">
    <citation type="submission" date="2016-04" db="EMBL/GenBank/DDBJ databases">
        <authorList>
            <person name="Evans L.H."/>
            <person name="Alamgir A."/>
            <person name="Owens N."/>
            <person name="Weber N.D."/>
            <person name="Virtaneva K."/>
            <person name="Barbian K."/>
            <person name="Babar A."/>
            <person name="Rosenke K."/>
        </authorList>
    </citation>
    <scope>NUCLEOTIDE SEQUENCE [LARGE SCALE GENOMIC DNA]</scope>
    <source>
        <strain evidence="2 3">JL2886</strain>
    </source>
</reference>
<proteinExistence type="predicted"/>
<organism evidence="2 3">
    <name type="scientific">Phaeobacter gallaeciensis</name>
    <dbReference type="NCBI Taxonomy" id="60890"/>
    <lineage>
        <taxon>Bacteria</taxon>
        <taxon>Pseudomonadati</taxon>
        <taxon>Pseudomonadota</taxon>
        <taxon>Alphaproteobacteria</taxon>
        <taxon>Rhodobacterales</taxon>
        <taxon>Roseobacteraceae</taxon>
        <taxon>Phaeobacter</taxon>
    </lineage>
</organism>
<feature type="chain" id="PRO_5008517996" evidence="1">
    <location>
        <begin position="25"/>
        <end position="57"/>
    </location>
</feature>
<dbReference type="AlphaFoldDB" id="A0A1B0ZPY4"/>
<accession>A0A1B0ZPY4</accession>
<dbReference type="Proteomes" id="UP000092565">
    <property type="component" value="Chromosome"/>
</dbReference>
<keyword evidence="1" id="KW-0732">Signal</keyword>
<evidence type="ECO:0000313" key="3">
    <source>
        <dbReference type="Proteomes" id="UP000092565"/>
    </source>
</evidence>
<evidence type="ECO:0000313" key="2">
    <source>
        <dbReference type="EMBL" id="ANP36148.1"/>
    </source>
</evidence>
<dbReference type="EMBL" id="CP015124">
    <property type="protein sequence ID" value="ANP36148.1"/>
    <property type="molecule type" value="Genomic_DNA"/>
</dbReference>
<gene>
    <name evidence="2" type="ORF">JL2886_01227</name>
</gene>